<feature type="region of interest" description="Disordered" evidence="1">
    <location>
        <begin position="41"/>
        <end position="61"/>
    </location>
</feature>
<dbReference type="EMBL" id="CABIKO010000104">
    <property type="protein sequence ID" value="VVA26260.1"/>
    <property type="molecule type" value="Genomic_DNA"/>
</dbReference>
<gene>
    <name evidence="3" type="ORF">ALMOND_2B019428</name>
</gene>
<dbReference type="OMA" id="YVERPHK"/>
<dbReference type="AlphaFoldDB" id="A0A5E4FFV2"/>
<organism evidence="3 4">
    <name type="scientific">Prunus dulcis</name>
    <name type="common">Almond</name>
    <name type="synonym">Amygdalus dulcis</name>
    <dbReference type="NCBI Taxonomy" id="3755"/>
    <lineage>
        <taxon>Eukaryota</taxon>
        <taxon>Viridiplantae</taxon>
        <taxon>Streptophyta</taxon>
        <taxon>Embryophyta</taxon>
        <taxon>Tracheophyta</taxon>
        <taxon>Spermatophyta</taxon>
        <taxon>Magnoliopsida</taxon>
        <taxon>eudicotyledons</taxon>
        <taxon>Gunneridae</taxon>
        <taxon>Pentapetalae</taxon>
        <taxon>rosids</taxon>
        <taxon>fabids</taxon>
        <taxon>Rosales</taxon>
        <taxon>Rosaceae</taxon>
        <taxon>Amygdaloideae</taxon>
        <taxon>Amygdaleae</taxon>
        <taxon>Prunus</taxon>
    </lineage>
</organism>
<feature type="chain" id="PRO_5023042796" evidence="2">
    <location>
        <begin position="18"/>
        <end position="205"/>
    </location>
</feature>
<evidence type="ECO:0000313" key="3">
    <source>
        <dbReference type="EMBL" id="VVA26260.1"/>
    </source>
</evidence>
<feature type="region of interest" description="Disordered" evidence="1">
    <location>
        <begin position="92"/>
        <end position="122"/>
    </location>
</feature>
<feature type="signal peptide" evidence="2">
    <location>
        <begin position="1"/>
        <end position="17"/>
    </location>
</feature>
<name>A0A5E4FFV2_PRUDU</name>
<sequence length="205" mass="23647">MVRVYTLWHFFVVEVNSTGTCCKEKGVLVSMYVEKPKRRTFSNHRHHHHHHHHNNHHHIHHTIKREVVHYRRGADGRGYISRRAELLQYSQHLRQSARSAPAASTALNPRPNHTNSQQSHAQIVAVRRKPNKISKATICFGNWKIPDMFGFFTSSQAKKDRKTRTKRTGSTTSNKIKAVIKSLKDSLKGVKNLMESSMAEKFGTK</sequence>
<evidence type="ECO:0000256" key="2">
    <source>
        <dbReference type="SAM" id="SignalP"/>
    </source>
</evidence>
<feature type="compositionally biased region" description="Polar residues" evidence="1">
    <location>
        <begin position="105"/>
        <end position="121"/>
    </location>
</feature>
<evidence type="ECO:0000256" key="1">
    <source>
        <dbReference type="SAM" id="MobiDB-lite"/>
    </source>
</evidence>
<keyword evidence="2" id="KW-0732">Signal</keyword>
<dbReference type="Gramene" id="VVA26260">
    <property type="protein sequence ID" value="VVA26260"/>
    <property type="gene ID" value="Prudul26B019428"/>
</dbReference>
<dbReference type="InParanoid" id="A0A5E4FFV2"/>
<evidence type="ECO:0000313" key="4">
    <source>
        <dbReference type="Proteomes" id="UP000327085"/>
    </source>
</evidence>
<proteinExistence type="predicted"/>
<dbReference type="Proteomes" id="UP000327085">
    <property type="component" value="Chromosome 5"/>
</dbReference>
<accession>A0A5E4FFV2</accession>
<reference evidence="4" key="1">
    <citation type="journal article" date="2020" name="Plant J.">
        <title>Transposons played a major role in the diversification between the closely related almond and peach genomes: results from the almond genome sequence.</title>
        <authorList>
            <person name="Alioto T."/>
            <person name="Alexiou K.G."/>
            <person name="Bardil A."/>
            <person name="Barteri F."/>
            <person name="Castanera R."/>
            <person name="Cruz F."/>
            <person name="Dhingra A."/>
            <person name="Duval H."/>
            <person name="Fernandez I Marti A."/>
            <person name="Frias L."/>
            <person name="Galan B."/>
            <person name="Garcia J.L."/>
            <person name="Howad W."/>
            <person name="Gomez-Garrido J."/>
            <person name="Gut M."/>
            <person name="Julca I."/>
            <person name="Morata J."/>
            <person name="Puigdomenech P."/>
            <person name="Ribeca P."/>
            <person name="Rubio Cabetas M.J."/>
            <person name="Vlasova A."/>
            <person name="Wirthensohn M."/>
            <person name="Garcia-Mas J."/>
            <person name="Gabaldon T."/>
            <person name="Casacuberta J.M."/>
            <person name="Arus P."/>
        </authorList>
    </citation>
    <scope>NUCLEOTIDE SEQUENCE [LARGE SCALE GENOMIC DNA]</scope>
    <source>
        <strain evidence="4">cv. Texas</strain>
    </source>
</reference>
<protein>
    <submittedName>
        <fullName evidence="3">PREDICTED: LOC110660846 isoform</fullName>
    </submittedName>
</protein>